<evidence type="ECO:0000313" key="2">
    <source>
        <dbReference type="Proteomes" id="UP000823775"/>
    </source>
</evidence>
<reference evidence="1 2" key="1">
    <citation type="journal article" date="2021" name="BMC Genomics">
        <title>Datura genome reveals duplications of psychoactive alkaloid biosynthetic genes and high mutation rate following tissue culture.</title>
        <authorList>
            <person name="Rajewski A."/>
            <person name="Carter-House D."/>
            <person name="Stajich J."/>
            <person name="Litt A."/>
        </authorList>
    </citation>
    <scope>NUCLEOTIDE SEQUENCE [LARGE SCALE GENOMIC DNA]</scope>
    <source>
        <strain evidence="1">AR-01</strain>
    </source>
</reference>
<protein>
    <recommendedName>
        <fullName evidence="3">HNH endonuclease</fullName>
    </recommendedName>
</protein>
<gene>
    <name evidence="1" type="ORF">HAX54_001826</name>
</gene>
<accession>A0ABS8WQW9</accession>
<sequence>NQLERCHRDSRISYQCGQPSITCDSVDGDPNVTLHNRQCMKALEVKRIGDVTKARLARQAKAWKPNEEIPRAFGERSG</sequence>
<keyword evidence="2" id="KW-1185">Reference proteome</keyword>
<proteinExistence type="predicted"/>
<name>A0ABS8WQW9_DATST</name>
<dbReference type="Proteomes" id="UP000823775">
    <property type="component" value="Unassembled WGS sequence"/>
</dbReference>
<organism evidence="1 2">
    <name type="scientific">Datura stramonium</name>
    <name type="common">Jimsonweed</name>
    <name type="synonym">Common thornapple</name>
    <dbReference type="NCBI Taxonomy" id="4076"/>
    <lineage>
        <taxon>Eukaryota</taxon>
        <taxon>Viridiplantae</taxon>
        <taxon>Streptophyta</taxon>
        <taxon>Embryophyta</taxon>
        <taxon>Tracheophyta</taxon>
        <taxon>Spermatophyta</taxon>
        <taxon>Magnoliopsida</taxon>
        <taxon>eudicotyledons</taxon>
        <taxon>Gunneridae</taxon>
        <taxon>Pentapetalae</taxon>
        <taxon>asterids</taxon>
        <taxon>lamiids</taxon>
        <taxon>Solanales</taxon>
        <taxon>Solanaceae</taxon>
        <taxon>Solanoideae</taxon>
        <taxon>Datureae</taxon>
        <taxon>Datura</taxon>
    </lineage>
</organism>
<evidence type="ECO:0000313" key="1">
    <source>
        <dbReference type="EMBL" id="MCE3215312.1"/>
    </source>
</evidence>
<evidence type="ECO:0008006" key="3">
    <source>
        <dbReference type="Google" id="ProtNLM"/>
    </source>
</evidence>
<feature type="non-terminal residue" evidence="1">
    <location>
        <position position="1"/>
    </location>
</feature>
<dbReference type="EMBL" id="JACEIK010010742">
    <property type="protein sequence ID" value="MCE3215312.1"/>
    <property type="molecule type" value="Genomic_DNA"/>
</dbReference>
<comment type="caution">
    <text evidence="1">The sequence shown here is derived from an EMBL/GenBank/DDBJ whole genome shotgun (WGS) entry which is preliminary data.</text>
</comment>